<dbReference type="EC" id="4.2.1.136" evidence="6"/>
<reference evidence="8 9" key="1">
    <citation type="submission" date="2019-10" db="EMBL/GenBank/DDBJ databases">
        <authorList>
            <person name="Dong K."/>
        </authorList>
    </citation>
    <scope>NUCLEOTIDE SEQUENCE [LARGE SCALE GENOMIC DNA]</scope>
    <source>
        <strain evidence="8 9">DSM 28960</strain>
    </source>
</reference>
<keyword evidence="2 6" id="KW-0067">ATP-binding</keyword>
<dbReference type="PANTHER" id="PTHR12592">
    <property type="entry name" value="ATP-DEPENDENT (S)-NAD(P)H-HYDRATE DEHYDRATASE FAMILY MEMBER"/>
    <property type="match status" value="1"/>
</dbReference>
<protein>
    <recommendedName>
        <fullName evidence="6">ADP-dependent (S)-NAD(P)H-hydrate dehydratase</fullName>
        <ecNumber evidence="6">4.2.1.136</ecNumber>
    </recommendedName>
    <alternativeName>
        <fullName evidence="6">ADP-dependent NAD(P)HX dehydratase</fullName>
    </alternativeName>
</protein>
<comment type="caution">
    <text evidence="8">The sequence shown here is derived from an EMBL/GenBank/DDBJ whole genome shotgun (WGS) entry which is preliminary data.</text>
</comment>
<dbReference type="RefSeq" id="WP_153496205.1">
    <property type="nucleotide sequence ID" value="NZ_CBCRWP010000004.1"/>
</dbReference>
<feature type="binding site" evidence="6">
    <location>
        <begin position="185"/>
        <end position="189"/>
    </location>
    <ligand>
        <name>AMP</name>
        <dbReference type="ChEBI" id="CHEBI:456215"/>
    </ligand>
</feature>
<dbReference type="GO" id="GO:0052855">
    <property type="term" value="F:ADP-dependent NAD(P)H-hydrate dehydratase activity"/>
    <property type="evidence" value="ECO:0007669"/>
    <property type="project" value="UniProtKB-UniRule"/>
</dbReference>
<evidence type="ECO:0000256" key="5">
    <source>
        <dbReference type="ARBA" id="ARBA00023239"/>
    </source>
</evidence>
<proteinExistence type="inferred from homology"/>
<comment type="catalytic activity">
    <reaction evidence="6">
        <text>(6S)-NADHX + ADP = AMP + phosphate + NADH + H(+)</text>
        <dbReference type="Rhea" id="RHEA:32223"/>
        <dbReference type="ChEBI" id="CHEBI:15378"/>
        <dbReference type="ChEBI" id="CHEBI:43474"/>
        <dbReference type="ChEBI" id="CHEBI:57945"/>
        <dbReference type="ChEBI" id="CHEBI:64074"/>
        <dbReference type="ChEBI" id="CHEBI:456215"/>
        <dbReference type="ChEBI" id="CHEBI:456216"/>
        <dbReference type="EC" id="4.2.1.136"/>
    </reaction>
</comment>
<comment type="subunit">
    <text evidence="6">Homotetramer.</text>
</comment>
<organism evidence="8 9">
    <name type="scientific">Lactococcus hircilactis</name>
    <dbReference type="NCBI Taxonomy" id="1494462"/>
    <lineage>
        <taxon>Bacteria</taxon>
        <taxon>Bacillati</taxon>
        <taxon>Bacillota</taxon>
        <taxon>Bacilli</taxon>
        <taxon>Lactobacillales</taxon>
        <taxon>Streptococcaceae</taxon>
        <taxon>Lactococcus</taxon>
    </lineage>
</organism>
<feature type="binding site" evidence="6">
    <location>
        <position position="214"/>
    </location>
    <ligand>
        <name>AMP</name>
        <dbReference type="ChEBI" id="CHEBI:456215"/>
    </ligand>
</feature>
<dbReference type="InterPro" id="IPR029056">
    <property type="entry name" value="Ribokinase-like"/>
</dbReference>
<evidence type="ECO:0000256" key="2">
    <source>
        <dbReference type="ARBA" id="ARBA00022840"/>
    </source>
</evidence>
<feature type="binding site" evidence="6">
    <location>
        <position position="40"/>
    </location>
    <ligand>
        <name>(6S)-NADPHX</name>
        <dbReference type="ChEBI" id="CHEBI:64076"/>
    </ligand>
</feature>
<comment type="similarity">
    <text evidence="6">Belongs to the NnrD/CARKD family.</text>
</comment>
<evidence type="ECO:0000256" key="4">
    <source>
        <dbReference type="ARBA" id="ARBA00023027"/>
    </source>
</evidence>
<dbReference type="CDD" id="cd01171">
    <property type="entry name" value="YXKO-related"/>
    <property type="match status" value="1"/>
</dbReference>
<feature type="binding site" evidence="6">
    <location>
        <position position="215"/>
    </location>
    <ligand>
        <name>(6S)-NADPHX</name>
        <dbReference type="ChEBI" id="CHEBI:64076"/>
    </ligand>
</feature>
<evidence type="ECO:0000256" key="6">
    <source>
        <dbReference type="HAMAP-Rule" id="MF_01965"/>
    </source>
</evidence>
<dbReference type="GO" id="GO:0110051">
    <property type="term" value="P:metabolite repair"/>
    <property type="evidence" value="ECO:0007669"/>
    <property type="project" value="TreeGrafter"/>
</dbReference>
<evidence type="ECO:0000259" key="7">
    <source>
        <dbReference type="PROSITE" id="PS51383"/>
    </source>
</evidence>
<feature type="domain" description="YjeF C-terminal" evidence="7">
    <location>
        <begin position="5"/>
        <end position="273"/>
    </location>
</feature>
<evidence type="ECO:0000313" key="9">
    <source>
        <dbReference type="Proteomes" id="UP000439550"/>
    </source>
</evidence>
<dbReference type="PROSITE" id="PS51383">
    <property type="entry name" value="YJEF_C_3"/>
    <property type="match status" value="1"/>
</dbReference>
<dbReference type="InterPro" id="IPR000631">
    <property type="entry name" value="CARKD"/>
</dbReference>
<comment type="catalytic activity">
    <reaction evidence="6">
        <text>(6S)-NADPHX + ADP = AMP + phosphate + NADPH + H(+)</text>
        <dbReference type="Rhea" id="RHEA:32235"/>
        <dbReference type="ChEBI" id="CHEBI:15378"/>
        <dbReference type="ChEBI" id="CHEBI:43474"/>
        <dbReference type="ChEBI" id="CHEBI:57783"/>
        <dbReference type="ChEBI" id="CHEBI:64076"/>
        <dbReference type="ChEBI" id="CHEBI:456215"/>
        <dbReference type="ChEBI" id="CHEBI:456216"/>
        <dbReference type="EC" id="4.2.1.136"/>
    </reaction>
</comment>
<dbReference type="GO" id="GO:0046496">
    <property type="term" value="P:nicotinamide nucleotide metabolic process"/>
    <property type="evidence" value="ECO:0007669"/>
    <property type="project" value="UniProtKB-UniRule"/>
</dbReference>
<dbReference type="GO" id="GO:0005524">
    <property type="term" value="F:ATP binding"/>
    <property type="evidence" value="ECO:0007669"/>
    <property type="project" value="UniProtKB-KW"/>
</dbReference>
<dbReference type="PANTHER" id="PTHR12592:SF0">
    <property type="entry name" value="ATP-DEPENDENT (S)-NAD(P)H-HYDRATE DEHYDRATASE"/>
    <property type="match status" value="1"/>
</dbReference>
<dbReference type="EMBL" id="WITJ01000007">
    <property type="protein sequence ID" value="MQW39535.1"/>
    <property type="molecule type" value="Genomic_DNA"/>
</dbReference>
<dbReference type="OrthoDB" id="9806925at2"/>
<name>A0A7X2D1X6_9LACT</name>
<dbReference type="SUPFAM" id="SSF53613">
    <property type="entry name" value="Ribokinase-like"/>
    <property type="match status" value="1"/>
</dbReference>
<evidence type="ECO:0000256" key="3">
    <source>
        <dbReference type="ARBA" id="ARBA00022857"/>
    </source>
</evidence>
<dbReference type="HAMAP" id="MF_01965">
    <property type="entry name" value="NADHX_dehydratase"/>
    <property type="match status" value="1"/>
</dbReference>
<evidence type="ECO:0000256" key="1">
    <source>
        <dbReference type="ARBA" id="ARBA00022741"/>
    </source>
</evidence>
<dbReference type="AlphaFoldDB" id="A0A7X2D1X6"/>
<evidence type="ECO:0000313" key="8">
    <source>
        <dbReference type="EMBL" id="MQW39535.1"/>
    </source>
</evidence>
<gene>
    <name evidence="6" type="primary">nnrD</name>
    <name evidence="8" type="ORF">GHI93_06235</name>
</gene>
<dbReference type="InterPro" id="IPR017953">
    <property type="entry name" value="Carbohydrate_kinase_pred_CS"/>
</dbReference>
<comment type="cofactor">
    <cofactor evidence="6">
        <name>Mg(2+)</name>
        <dbReference type="ChEBI" id="CHEBI:18420"/>
    </cofactor>
</comment>
<accession>A0A7X2D1X6</accession>
<dbReference type="PROSITE" id="PS01050">
    <property type="entry name" value="YJEF_C_2"/>
    <property type="match status" value="1"/>
</dbReference>
<keyword evidence="9" id="KW-1185">Reference proteome</keyword>
<dbReference type="Proteomes" id="UP000439550">
    <property type="component" value="Unassembled WGS sequence"/>
</dbReference>
<dbReference type="GO" id="GO:0052856">
    <property type="term" value="F:NAD(P)HX epimerase activity"/>
    <property type="evidence" value="ECO:0007669"/>
    <property type="project" value="TreeGrafter"/>
</dbReference>
<dbReference type="NCBIfam" id="TIGR00196">
    <property type="entry name" value="yjeF_cterm"/>
    <property type="match status" value="1"/>
</dbReference>
<keyword evidence="1 6" id="KW-0547">Nucleotide-binding</keyword>
<dbReference type="Gene3D" id="3.40.1190.20">
    <property type="match status" value="1"/>
</dbReference>
<sequence length="280" mass="30646">MIDLTDEILGRVIQKRAAHSYKGTYGRVLLIGGNAQYGGAVILAAAAAVNAGSGLVTVACDPINRSALHARLPEAMVVDYHHDFSELLQNSDVIIIGCGLGLSDENLVVFKQVLDHISEHQKLIIDGSAITLFAREKLILKFPEHTIFTPHEMELERLSAVAIGQQTNKKIQDFVDECGVMLVAKSHETRIFSPHKENYKLKIGTPAQATAGMGDTLAGMIGSFVGQFKSDEFDAILAAVYLHSRIARDAARSAYVVLPSQLINEIPKMMKKYEEKKSNF</sequence>
<keyword evidence="4 6" id="KW-0520">NAD</keyword>
<feature type="binding site" evidence="6">
    <location>
        <position position="151"/>
    </location>
    <ligand>
        <name>(6S)-NADPHX</name>
        <dbReference type="ChEBI" id="CHEBI:64076"/>
    </ligand>
</feature>
<feature type="binding site" evidence="6">
    <location>
        <position position="99"/>
    </location>
    <ligand>
        <name>(6S)-NADPHX</name>
        <dbReference type="ChEBI" id="CHEBI:64076"/>
    </ligand>
</feature>
<dbReference type="Pfam" id="PF01256">
    <property type="entry name" value="Carb_kinase"/>
    <property type="match status" value="1"/>
</dbReference>
<comment type="function">
    <text evidence="6">Catalyzes the dehydration of the S-form of NAD(P)HX at the expense of ADP, which is converted to AMP. Together with NAD(P)HX epimerase, which catalyzes the epimerization of the S- and R-forms, the enzyme allows the repair of both epimers of NAD(P)HX, a damaged form of NAD(P)H that is a result of enzymatic or heat-dependent hydration.</text>
</comment>
<keyword evidence="3 6" id="KW-0521">NADP</keyword>
<keyword evidence="5 6" id="KW-0456">Lyase</keyword>